<proteinExistence type="predicted"/>
<dbReference type="InterPro" id="IPR006881">
    <property type="entry name" value="RepA_C"/>
</dbReference>
<gene>
    <name evidence="2" type="ORF">CBE89_13240</name>
</gene>
<protein>
    <submittedName>
        <fullName evidence="2">Replication protein</fullName>
    </submittedName>
</protein>
<sequence length="319" mass="35880">MQPPHNPNERRAKLEAVKELARRQEHDAAQELLQAQDVGYTSKLFVQALFPYRNPDSNERKITTAEGTISVYSPNGLPFGKYPRLIMAYIITRAVANAGRLKEGKVDYEEARRIPLGHSMSHFLQAIGVTGRGTGGANGNLSKIREQLLRLASSSITVQSDDGIHARGRNTQILEDWNLWFDPRDPNQGSFMESELVLTPQFFKHIAESPIPIDLNVLRELNKPRSMDIYIWLTVKQYWLAKNNREAYTFTWDMIAANFATKELETSQDVASFRRNFKSAVSDILGTWPEAGIGAGTDGVTVTRTAPSVQQKPPRPELD</sequence>
<accession>A0A2Z2JBA2</accession>
<dbReference type="Proteomes" id="UP000250197">
    <property type="component" value="Plasmid pCs-Na-1"/>
</dbReference>
<dbReference type="Pfam" id="PF04796">
    <property type="entry name" value="RepA_C"/>
    <property type="match status" value="1"/>
</dbReference>
<name>A0A2Z2JBA2_CORST</name>
<evidence type="ECO:0000256" key="1">
    <source>
        <dbReference type="SAM" id="MobiDB-lite"/>
    </source>
</evidence>
<keyword evidence="2" id="KW-0614">Plasmid</keyword>
<dbReference type="RefSeq" id="WP_086892527.1">
    <property type="nucleotide sequence ID" value="NZ_CP021253.1"/>
</dbReference>
<dbReference type="EMBL" id="CP021253">
    <property type="protein sequence ID" value="ART22538.1"/>
    <property type="molecule type" value="Genomic_DNA"/>
</dbReference>
<dbReference type="KEGG" id="cstr:CBE89_13240"/>
<evidence type="ECO:0000313" key="3">
    <source>
        <dbReference type="Proteomes" id="UP000250197"/>
    </source>
</evidence>
<reference evidence="2 3" key="1">
    <citation type="submission" date="2017-05" db="EMBL/GenBank/DDBJ databases">
        <title>Complete genome sequence of Corynebacterium striatum KC-Na-1 isolated from Neophocaena asiaeorientalis in Korea.</title>
        <authorList>
            <person name="Kim J.H."/>
            <person name="Lee K."/>
        </authorList>
    </citation>
    <scope>NUCLEOTIDE SEQUENCE [LARGE SCALE GENOMIC DNA]</scope>
    <source>
        <strain evidence="2 3">KC-Na-01</strain>
        <plasmid evidence="3">pcs-na-1</plasmid>
    </source>
</reference>
<evidence type="ECO:0000313" key="2">
    <source>
        <dbReference type="EMBL" id="ART22538.1"/>
    </source>
</evidence>
<organism evidence="2 3">
    <name type="scientific">Corynebacterium striatum</name>
    <dbReference type="NCBI Taxonomy" id="43770"/>
    <lineage>
        <taxon>Bacteria</taxon>
        <taxon>Bacillati</taxon>
        <taxon>Actinomycetota</taxon>
        <taxon>Actinomycetes</taxon>
        <taxon>Mycobacteriales</taxon>
        <taxon>Corynebacteriaceae</taxon>
        <taxon>Corynebacterium</taxon>
    </lineage>
</organism>
<dbReference type="AlphaFoldDB" id="A0A2Z2JBA2"/>
<feature type="compositionally biased region" description="Polar residues" evidence="1">
    <location>
        <begin position="300"/>
        <end position="311"/>
    </location>
</feature>
<feature type="region of interest" description="Disordered" evidence="1">
    <location>
        <begin position="296"/>
        <end position="319"/>
    </location>
</feature>
<geneLocation type="plasmid" evidence="3">
    <name>pcs-na-1</name>
</geneLocation>